<dbReference type="SUPFAM" id="SSF58104">
    <property type="entry name" value="Methyl-accepting chemotaxis protein (MCP) signaling domain"/>
    <property type="match status" value="1"/>
</dbReference>
<dbReference type="CDD" id="cd11386">
    <property type="entry name" value="MCP_signal"/>
    <property type="match status" value="1"/>
</dbReference>
<dbReference type="Gene3D" id="1.20.120.1530">
    <property type="match status" value="4"/>
</dbReference>
<comment type="similarity">
    <text evidence="4">Belongs to the methyl-accepting chemotaxis (MCP) protein family.</text>
</comment>
<feature type="transmembrane region" description="Helical" evidence="7">
    <location>
        <begin position="181"/>
        <end position="203"/>
    </location>
</feature>
<keyword evidence="11" id="KW-1185">Reference proteome</keyword>
<feature type="domain" description="Methyl-accepting transducer" evidence="8">
    <location>
        <begin position="625"/>
        <end position="840"/>
    </location>
</feature>
<dbReference type="Proteomes" id="UP000192923">
    <property type="component" value="Unassembled WGS sequence"/>
</dbReference>
<dbReference type="PROSITE" id="PS50885">
    <property type="entry name" value="HAMP"/>
    <property type="match status" value="2"/>
</dbReference>
<evidence type="ECO:0000256" key="2">
    <source>
        <dbReference type="ARBA" id="ARBA00022500"/>
    </source>
</evidence>
<dbReference type="Pfam" id="PF18947">
    <property type="entry name" value="HAMP_2"/>
    <property type="match status" value="1"/>
</dbReference>
<dbReference type="AlphaFoldDB" id="A0A1Y6CZD6"/>
<feature type="domain" description="HAMP" evidence="9">
    <location>
        <begin position="218"/>
        <end position="259"/>
    </location>
</feature>
<dbReference type="RefSeq" id="WP_085213901.1">
    <property type="nucleotide sequence ID" value="NZ_FXAM01000001.1"/>
</dbReference>
<dbReference type="Pfam" id="PF18575">
    <property type="entry name" value="HAMP_N3"/>
    <property type="match status" value="3"/>
</dbReference>
<feature type="compositionally biased region" description="Polar residues" evidence="6">
    <location>
        <begin position="818"/>
        <end position="834"/>
    </location>
</feature>
<keyword evidence="7" id="KW-0472">Membrane</keyword>
<proteinExistence type="inferred from homology"/>
<dbReference type="CDD" id="cd17528">
    <property type="entry name" value="HAMP_III"/>
    <property type="match status" value="3"/>
</dbReference>
<dbReference type="InterPro" id="IPR041395">
    <property type="entry name" value="McpB_HAMP_3rd"/>
</dbReference>
<dbReference type="SMART" id="SM00304">
    <property type="entry name" value="HAMP"/>
    <property type="match status" value="2"/>
</dbReference>
<dbReference type="Pfam" id="PF12729">
    <property type="entry name" value="4HB_MCP_1"/>
    <property type="match status" value="1"/>
</dbReference>
<keyword evidence="3 5" id="KW-0807">Transducer</keyword>
<dbReference type="PANTHER" id="PTHR43531:SF11">
    <property type="entry name" value="METHYL-ACCEPTING CHEMOTAXIS PROTEIN 3"/>
    <property type="match status" value="1"/>
</dbReference>
<dbReference type="Pfam" id="PF00015">
    <property type="entry name" value="MCPsignal"/>
    <property type="match status" value="1"/>
</dbReference>
<dbReference type="GO" id="GO:0016020">
    <property type="term" value="C:membrane"/>
    <property type="evidence" value="ECO:0007669"/>
    <property type="project" value="UniProtKB-SubCell"/>
</dbReference>
<evidence type="ECO:0000259" key="9">
    <source>
        <dbReference type="PROSITE" id="PS50885"/>
    </source>
</evidence>
<feature type="transmembrane region" description="Helical" evidence="7">
    <location>
        <begin position="7"/>
        <end position="27"/>
    </location>
</feature>
<dbReference type="InterPro" id="IPR024478">
    <property type="entry name" value="HlyB_4HB_MCP"/>
</dbReference>
<feature type="region of interest" description="Disordered" evidence="6">
    <location>
        <begin position="802"/>
        <end position="840"/>
    </location>
</feature>
<dbReference type="STRING" id="1760988.SAMN02949497_2935"/>
<dbReference type="GO" id="GO:0006935">
    <property type="term" value="P:chemotaxis"/>
    <property type="evidence" value="ECO:0007669"/>
    <property type="project" value="UniProtKB-KW"/>
</dbReference>
<accession>A0A1Y6CZD6</accession>
<sequence length="897" mass="96683">MTLKQRFYWLIGGITLGYIVLAGLNLYQINRVFDATNYVNINSTPSLVLIYRAMTDARDTQKAAKEYIAGTAPAGQLEQVLGKYRADTAQAWREYLPLVSNAEDQRLLDADQATAREFYGAVETLVSLSATGQKAEALAQFNALQTRIDPLNQALDEHFQFNIGLGNQFAMTGESTKNGAIYWNAGSVAVILLAICGLAWLILDRLRRTLGGEPALATAIANQIADGDLSTVIELQSGDTTSLLAAMRRMSQALQTLIAEMNHMSHQHDLGDIDVAIDAAKFKGAYRTMAEGVNAMVSGHIAVKKKAMACFQAFGEGDMDAQIEQFPGKKRFINDTVEQVRVNIKTLIAEMNHMSHQHDLGDIDVAIDAAKFKGAYRTMAEGVNTMVSGHIAVKKKAMACFQAFGEGDMDAQIEQFPGKKRFINDTVEQVRVNIKTLIAEMNHMSHQHDLGDIDVAIDAAKFKGAYRDMAEGVNAMVFGHIAVKKKAMACFQAFGEGDMDAQIEQFPGKKRFINDTVEQVRANIKALVEDADLLAQAALVGELAVRADTARHRGDYRRIVEGMNRTLAAVADPMDEIRQAMARVAQGDLDAEIEGDYRGSFRELGRAINDTLRQLAKTLGEVNHVAEALSSASEQVSATSQNLSQAASQQAAGVEEISSSMEQMSASIDQNRDNAKTTDGIADKAAQAATEGGEAVILTVQAMKQIADKIGIVDDIAYQTNLLALNAAIEAARAGDHGKGFAVVAAEVRRLAERSQIAAREIGELAKSSVDMAERAGTLLDQIVPAIQQTAGLVQEIAAASEEQSSGGRQISEAMSELSKTTQQNAAASEQLSATAEEMSGQALDLQHSLGFFKLSGPTGRRRTAARTGKPGAKRPPSQGTAAGSDIDINEQGFSRF</sequence>
<evidence type="ECO:0000256" key="5">
    <source>
        <dbReference type="PROSITE-ProRule" id="PRU00284"/>
    </source>
</evidence>
<evidence type="ECO:0000256" key="3">
    <source>
        <dbReference type="ARBA" id="ARBA00023224"/>
    </source>
</evidence>
<reference evidence="10 11" key="1">
    <citation type="submission" date="2016-12" db="EMBL/GenBank/DDBJ databases">
        <authorList>
            <person name="Song W.-J."/>
            <person name="Kurnit D.M."/>
        </authorList>
    </citation>
    <scope>NUCLEOTIDE SEQUENCE [LARGE SCALE GENOMIC DNA]</scope>
    <source>
        <strain evidence="10 11">175</strain>
    </source>
</reference>
<feature type="region of interest" description="Disordered" evidence="6">
    <location>
        <begin position="854"/>
        <end position="897"/>
    </location>
</feature>
<keyword evidence="7" id="KW-0812">Transmembrane</keyword>
<dbReference type="EMBL" id="FXAM01000001">
    <property type="protein sequence ID" value="SMF95570.1"/>
    <property type="molecule type" value="Genomic_DNA"/>
</dbReference>
<dbReference type="CDD" id="cd06225">
    <property type="entry name" value="HAMP"/>
    <property type="match status" value="1"/>
</dbReference>
<evidence type="ECO:0000313" key="10">
    <source>
        <dbReference type="EMBL" id="SMF95570.1"/>
    </source>
</evidence>
<evidence type="ECO:0000256" key="4">
    <source>
        <dbReference type="ARBA" id="ARBA00029447"/>
    </source>
</evidence>
<dbReference type="PANTHER" id="PTHR43531">
    <property type="entry name" value="PROTEIN ICFG"/>
    <property type="match status" value="1"/>
</dbReference>
<dbReference type="PROSITE" id="PS50111">
    <property type="entry name" value="CHEMOTAXIS_TRANSDUC_2"/>
    <property type="match status" value="1"/>
</dbReference>
<keyword evidence="7" id="KW-1133">Transmembrane helix</keyword>
<evidence type="ECO:0000256" key="7">
    <source>
        <dbReference type="SAM" id="Phobius"/>
    </source>
</evidence>
<dbReference type="CDD" id="cd17527">
    <property type="entry name" value="HAMP_II"/>
    <property type="match status" value="3"/>
</dbReference>
<feature type="domain" description="HAMP" evidence="9">
    <location>
        <begin position="568"/>
        <end position="620"/>
    </location>
</feature>
<evidence type="ECO:0000256" key="6">
    <source>
        <dbReference type="SAM" id="MobiDB-lite"/>
    </source>
</evidence>
<organism evidence="10 11">
    <name type="scientific">Methylomagnum ishizawai</name>
    <dbReference type="NCBI Taxonomy" id="1760988"/>
    <lineage>
        <taxon>Bacteria</taxon>
        <taxon>Pseudomonadati</taxon>
        <taxon>Pseudomonadota</taxon>
        <taxon>Gammaproteobacteria</taxon>
        <taxon>Methylococcales</taxon>
        <taxon>Methylococcaceae</taxon>
        <taxon>Methylomagnum</taxon>
    </lineage>
</organism>
<dbReference type="Gene3D" id="1.10.287.950">
    <property type="entry name" value="Methyl-accepting chemotaxis protein"/>
    <property type="match status" value="1"/>
</dbReference>
<dbReference type="InterPro" id="IPR003660">
    <property type="entry name" value="HAMP_dom"/>
</dbReference>
<protein>
    <submittedName>
        <fullName evidence="10">Methyl-accepting chemotaxis protein</fullName>
    </submittedName>
</protein>
<keyword evidence="2" id="KW-0145">Chemotaxis</keyword>
<evidence type="ECO:0000259" key="8">
    <source>
        <dbReference type="PROSITE" id="PS50111"/>
    </source>
</evidence>
<evidence type="ECO:0000256" key="1">
    <source>
        <dbReference type="ARBA" id="ARBA00004370"/>
    </source>
</evidence>
<dbReference type="InterPro" id="IPR004089">
    <property type="entry name" value="MCPsignal_dom"/>
</dbReference>
<dbReference type="SMART" id="SM00283">
    <property type="entry name" value="MA"/>
    <property type="match status" value="1"/>
</dbReference>
<dbReference type="FunFam" id="1.10.287.950:FF:000001">
    <property type="entry name" value="Methyl-accepting chemotaxis sensory transducer"/>
    <property type="match status" value="1"/>
</dbReference>
<gene>
    <name evidence="10" type="ORF">SAMN02949497_2935</name>
</gene>
<name>A0A1Y6CZD6_9GAMM</name>
<dbReference type="InterPro" id="IPR051310">
    <property type="entry name" value="MCP_chemotaxis"/>
</dbReference>
<dbReference type="OrthoDB" id="9765776at2"/>
<evidence type="ECO:0000313" key="11">
    <source>
        <dbReference type="Proteomes" id="UP000192923"/>
    </source>
</evidence>
<comment type="subcellular location">
    <subcellularLocation>
        <location evidence="1">Membrane</location>
    </subcellularLocation>
</comment>
<dbReference type="GO" id="GO:0007165">
    <property type="term" value="P:signal transduction"/>
    <property type="evidence" value="ECO:0007669"/>
    <property type="project" value="UniProtKB-KW"/>
</dbReference>